<dbReference type="Proteomes" id="UP000184221">
    <property type="component" value="Unassembled WGS sequence"/>
</dbReference>
<dbReference type="STRING" id="996342.SAMN05443551_3871"/>
<feature type="transmembrane region" description="Helical" evidence="1">
    <location>
        <begin position="57"/>
        <end position="78"/>
    </location>
</feature>
<evidence type="ECO:0000313" key="3">
    <source>
        <dbReference type="Proteomes" id="UP000184221"/>
    </source>
</evidence>
<evidence type="ECO:0000313" key="2">
    <source>
        <dbReference type="EMBL" id="SHH97865.1"/>
    </source>
</evidence>
<accession>A0A1M5XDC4</accession>
<sequence length="208" mass="22698">MFCHNFGNESPLIHDTPTCQLGGANPLKQLGRRILLSLAALSPGVVSLTMQEFAVSLAIMLLGITGALSMTAVAMAVYPKVSETLATYDVPKTGYPSLLTQGALDFLRTQPLDPRLIRADLEGRLSIKKPGPGFVTREDRIDMILGQITARWNVSEILQLSDDQARELWLVERLVRATPAEAGKMAEHFVSPNAMLAMRDRVAQTEVA</sequence>
<keyword evidence="1" id="KW-0472">Membrane</keyword>
<keyword evidence="1" id="KW-1133">Transmembrane helix</keyword>
<reference evidence="2 3" key="1">
    <citation type="submission" date="2016-11" db="EMBL/GenBank/DDBJ databases">
        <authorList>
            <person name="Jaros S."/>
            <person name="Januszkiewicz K."/>
            <person name="Wedrychowicz H."/>
        </authorList>
    </citation>
    <scope>NUCLEOTIDE SEQUENCE [LARGE SCALE GENOMIC DNA]</scope>
    <source>
        <strain evidence="2 3">DSM 29431</strain>
    </source>
</reference>
<dbReference type="EMBL" id="FQXC01000006">
    <property type="protein sequence ID" value="SHH97865.1"/>
    <property type="molecule type" value="Genomic_DNA"/>
</dbReference>
<evidence type="ECO:0000256" key="1">
    <source>
        <dbReference type="SAM" id="Phobius"/>
    </source>
</evidence>
<dbReference type="AlphaFoldDB" id="A0A1M5XDC4"/>
<gene>
    <name evidence="2" type="ORF">SAMN05443551_3871</name>
</gene>
<name>A0A1M5XDC4_9RHOB</name>
<keyword evidence="1" id="KW-0812">Transmembrane</keyword>
<organism evidence="2 3">
    <name type="scientific">Marivita hallyeonensis</name>
    <dbReference type="NCBI Taxonomy" id="996342"/>
    <lineage>
        <taxon>Bacteria</taxon>
        <taxon>Pseudomonadati</taxon>
        <taxon>Pseudomonadota</taxon>
        <taxon>Alphaproteobacteria</taxon>
        <taxon>Rhodobacterales</taxon>
        <taxon>Roseobacteraceae</taxon>
        <taxon>Marivita</taxon>
    </lineage>
</organism>
<keyword evidence="3" id="KW-1185">Reference proteome</keyword>
<protein>
    <submittedName>
        <fullName evidence="2">Uncharacterized protein</fullName>
    </submittedName>
</protein>
<proteinExistence type="predicted"/>